<name>A0A6P1DSQ5_9GAMM</name>
<gene>
    <name evidence="1" type="ORF">G3480_05300</name>
</gene>
<comment type="caution">
    <text evidence="1">The sequence shown here is derived from an EMBL/GenBank/DDBJ whole genome shotgun (WGS) entry which is preliminary data.</text>
</comment>
<dbReference type="RefSeq" id="WP_164652633.1">
    <property type="nucleotide sequence ID" value="NZ_JAAIJR010000014.1"/>
</dbReference>
<organism evidence="1 2">
    <name type="scientific">Thiorhodococcus mannitoliphagus</name>
    <dbReference type="NCBI Taxonomy" id="329406"/>
    <lineage>
        <taxon>Bacteria</taxon>
        <taxon>Pseudomonadati</taxon>
        <taxon>Pseudomonadota</taxon>
        <taxon>Gammaproteobacteria</taxon>
        <taxon>Chromatiales</taxon>
        <taxon>Chromatiaceae</taxon>
        <taxon>Thiorhodococcus</taxon>
    </lineage>
</organism>
<evidence type="ECO:0000313" key="1">
    <source>
        <dbReference type="EMBL" id="NEX19736.1"/>
    </source>
</evidence>
<dbReference type="EMBL" id="JAAIJR010000014">
    <property type="protein sequence ID" value="NEX19736.1"/>
    <property type="molecule type" value="Genomic_DNA"/>
</dbReference>
<protein>
    <submittedName>
        <fullName evidence="1">TIGR03087 family PEP-CTERM/XrtA system glycosyltransferase</fullName>
    </submittedName>
</protein>
<dbReference type="PANTHER" id="PTHR12526:SF600">
    <property type="entry name" value="GLYCOSYL TRANSFERASE GROUP 1"/>
    <property type="match status" value="1"/>
</dbReference>
<dbReference type="CDD" id="cd03801">
    <property type="entry name" value="GT4_PimA-like"/>
    <property type="match status" value="1"/>
</dbReference>
<dbReference type="AlphaFoldDB" id="A0A6P1DSQ5"/>
<dbReference type="InterPro" id="IPR017521">
    <property type="entry name" value="Sugar_tfrase_PEP-CTERM_Stp1"/>
</dbReference>
<sequence length="410" mass="45754">MEDLLFLVHRIPYPPNKGDKIRSFHLLRYLSGHYRVHLATFIDSKSDAKYRERLSHYCETTWFGTLSPPLAKLRSLIGLLKGEPLTLPYYRSTSLDTWIRDLLPVYPIRHVLVYSSGMAQFVLGHEFDGMRRLIDFVDVDSDKWRQYSLSKPFPMSWIYRREAERLADFERKVAARFDASLFVSGQEAALFTQGPGVDPDAVFVMRNGVDADYFSADPSRPSPFAGEGLRLVFTGAMDYWANGDGAIWFVESILPKVRRVFPQVEFHVVGMNPTPPVRALGQVPGVRVTGSVPDVRPYLQHATAVVVPLRIARGIQNKVLEAMSMGRPVVTTPQALEGIPAESGRHVLVAADPDAFVAQLVRLLSGGYADMGPSARALIERDFVWEASLERLLPLLGEAQSIAIGGKAPC</sequence>
<dbReference type="Gene3D" id="3.40.50.2000">
    <property type="entry name" value="Glycogen Phosphorylase B"/>
    <property type="match status" value="2"/>
</dbReference>
<dbReference type="SUPFAM" id="SSF53756">
    <property type="entry name" value="UDP-Glycosyltransferase/glycogen phosphorylase"/>
    <property type="match status" value="1"/>
</dbReference>
<proteinExistence type="predicted"/>
<evidence type="ECO:0000313" key="2">
    <source>
        <dbReference type="Proteomes" id="UP000471640"/>
    </source>
</evidence>
<reference evidence="2" key="1">
    <citation type="journal article" date="2020" name="Microbiol. Resour. Announc.">
        <title>Draft Genome Sequences of Thiorhodococcus mannitoliphagus and Thiorhodococcus minor, Purple Sulfur Photosynthetic Bacteria in the Gammaproteobacterial Family Chromatiaceae.</title>
        <authorList>
            <person name="Aviles F.A."/>
            <person name="Meyer T.E."/>
            <person name="Kyndt J.A."/>
        </authorList>
    </citation>
    <scope>NUCLEOTIDE SEQUENCE [LARGE SCALE GENOMIC DNA]</scope>
    <source>
        <strain evidence="2">DSM 18266</strain>
    </source>
</reference>
<accession>A0A6P1DSQ5</accession>
<reference evidence="1 2" key="2">
    <citation type="submission" date="2020-02" db="EMBL/GenBank/DDBJ databases">
        <title>Genome sequences of Thiorhodococcus mannitoliphagus and Thiorhodococcus minor, purple sulfur photosynthetic bacteria in the gammaproteobacterial family, Chromatiaceae.</title>
        <authorList>
            <person name="Aviles F.A."/>
            <person name="Meyer T.E."/>
            <person name="Kyndt J.A."/>
        </authorList>
    </citation>
    <scope>NUCLEOTIDE SEQUENCE [LARGE SCALE GENOMIC DNA]</scope>
    <source>
        <strain evidence="1 2">DSM 18266</strain>
    </source>
</reference>
<dbReference type="NCBIfam" id="TIGR03087">
    <property type="entry name" value="stp1"/>
    <property type="match status" value="1"/>
</dbReference>
<keyword evidence="2" id="KW-1185">Reference proteome</keyword>
<dbReference type="PANTHER" id="PTHR12526">
    <property type="entry name" value="GLYCOSYLTRANSFERASE"/>
    <property type="match status" value="1"/>
</dbReference>
<dbReference type="Proteomes" id="UP000471640">
    <property type="component" value="Unassembled WGS sequence"/>
</dbReference>
<dbReference type="Pfam" id="PF13692">
    <property type="entry name" value="Glyco_trans_1_4"/>
    <property type="match status" value="1"/>
</dbReference>
<dbReference type="GO" id="GO:0016757">
    <property type="term" value="F:glycosyltransferase activity"/>
    <property type="evidence" value="ECO:0007669"/>
    <property type="project" value="TreeGrafter"/>
</dbReference>
<keyword evidence="1" id="KW-0808">Transferase</keyword>